<dbReference type="GO" id="GO:0043130">
    <property type="term" value="F:ubiquitin binding"/>
    <property type="evidence" value="ECO:0007669"/>
    <property type="project" value="InterPro"/>
</dbReference>
<dbReference type="InterPro" id="IPR049467">
    <property type="entry name" value="UBAP-1-like_UBA2"/>
</dbReference>
<dbReference type="Proteomes" id="UP000694541">
    <property type="component" value="Unplaced"/>
</dbReference>
<dbReference type="InterPro" id="IPR015940">
    <property type="entry name" value="UBA"/>
</dbReference>
<dbReference type="PROSITE" id="PS50030">
    <property type="entry name" value="UBA"/>
    <property type="match status" value="1"/>
</dbReference>
<feature type="domain" description="UBA" evidence="2">
    <location>
        <begin position="317"/>
        <end position="364"/>
    </location>
</feature>
<evidence type="ECO:0000256" key="1">
    <source>
        <dbReference type="SAM" id="MobiDB-lite"/>
    </source>
</evidence>
<feature type="region of interest" description="Disordered" evidence="1">
    <location>
        <begin position="90"/>
        <end position="130"/>
    </location>
</feature>
<dbReference type="GO" id="GO:0043162">
    <property type="term" value="P:ubiquitin-dependent protein catabolic process via the multivesicular body sorting pathway"/>
    <property type="evidence" value="ECO:0007669"/>
    <property type="project" value="InterPro"/>
</dbReference>
<accession>A0A8B9MKY9</accession>
<dbReference type="AlphaFoldDB" id="A0A8B9MKY9"/>
<dbReference type="InterPro" id="IPR042575">
    <property type="entry name" value="UBAP1_C"/>
</dbReference>
<reference evidence="3" key="2">
    <citation type="submission" date="2025-09" db="UniProtKB">
        <authorList>
            <consortium name="Ensembl"/>
        </authorList>
    </citation>
    <scope>IDENTIFICATION</scope>
</reference>
<dbReference type="PANTHER" id="PTHR15960:SF3">
    <property type="entry name" value="UBIQUITIN-ASSOCIATED PROTEIN 1-LIKE"/>
    <property type="match status" value="1"/>
</dbReference>
<evidence type="ECO:0000313" key="4">
    <source>
        <dbReference type="Proteomes" id="UP000694541"/>
    </source>
</evidence>
<protein>
    <submittedName>
        <fullName evidence="3">Ubiquitin associated protein 1 like</fullName>
    </submittedName>
</protein>
<dbReference type="GO" id="GO:0000813">
    <property type="term" value="C:ESCRT I complex"/>
    <property type="evidence" value="ECO:0007669"/>
    <property type="project" value="InterPro"/>
</dbReference>
<reference evidence="3" key="1">
    <citation type="submission" date="2025-08" db="UniProtKB">
        <authorList>
            <consortium name="Ensembl"/>
        </authorList>
    </citation>
    <scope>IDENTIFICATION</scope>
</reference>
<proteinExistence type="predicted"/>
<feature type="compositionally biased region" description="Polar residues" evidence="1">
    <location>
        <begin position="113"/>
        <end position="126"/>
    </location>
</feature>
<evidence type="ECO:0000313" key="3">
    <source>
        <dbReference type="Ensembl" id="ENSANIP00000010613.1"/>
    </source>
</evidence>
<dbReference type="CDD" id="cd14316">
    <property type="entry name" value="UBA2_UBAP1_like"/>
    <property type="match status" value="1"/>
</dbReference>
<dbReference type="Ensembl" id="ENSANIT00000010986.1">
    <property type="protein sequence ID" value="ENSANIP00000010613.1"/>
    <property type="gene ID" value="ENSANIG00000007147.1"/>
</dbReference>
<sequence>MTLFWDWPSPQCCRRYPRLVLPLPKACPHQLLLALPQHDFSLERKVLYWVEVASQRQTSRHRVTSEVVPTAPPCWLLLVDPADSYGGRPGVAPRPGFYQTRPKTSPGLLEPSPENSGQNPASSYPSKQRRSMVIFNNMKNELEAARRKLAALVHPLNRAAGESRGVPVPRPLPQHPHTSRSIKYGPAPDVSHLGTLVPAPPATAAPIPPIKRHKPTVPSLSPYACLPPASTPVRPLSSHRSKPDSAADLLSALSQEERDLIEPVIALGYPTHKAILTLQKTGKQSLSQFLSYLGACDRLLKQGYEEGQVEEAMEMFQYSEKKAAEFLHLLAQFNDMGFQQNEIKEVLLLCGNQREKALEELVMKTQ</sequence>
<dbReference type="PANTHER" id="PTHR15960">
    <property type="entry name" value="LD44032P"/>
    <property type="match status" value="1"/>
</dbReference>
<feature type="region of interest" description="Disordered" evidence="1">
    <location>
        <begin position="161"/>
        <end position="197"/>
    </location>
</feature>
<dbReference type="InterPro" id="IPR038870">
    <property type="entry name" value="UBAP1"/>
</dbReference>
<name>A0A8B9MKY9_9AVES</name>
<organism evidence="3 4">
    <name type="scientific">Accipiter nisus</name>
    <name type="common">Eurasian sparrowhawk</name>
    <dbReference type="NCBI Taxonomy" id="211598"/>
    <lineage>
        <taxon>Eukaryota</taxon>
        <taxon>Metazoa</taxon>
        <taxon>Chordata</taxon>
        <taxon>Craniata</taxon>
        <taxon>Vertebrata</taxon>
        <taxon>Euteleostomi</taxon>
        <taxon>Archelosauria</taxon>
        <taxon>Archosauria</taxon>
        <taxon>Dinosauria</taxon>
        <taxon>Saurischia</taxon>
        <taxon>Theropoda</taxon>
        <taxon>Coelurosauria</taxon>
        <taxon>Aves</taxon>
        <taxon>Neognathae</taxon>
        <taxon>Neoaves</taxon>
        <taxon>Telluraves</taxon>
        <taxon>Accipitrimorphae</taxon>
        <taxon>Accipitriformes</taxon>
        <taxon>Accipitridae</taxon>
        <taxon>Accipitrinae</taxon>
        <taxon>Accipiter</taxon>
    </lineage>
</organism>
<dbReference type="Pfam" id="PF21267">
    <property type="entry name" value="UBAP-1_UBA2"/>
    <property type="match status" value="1"/>
</dbReference>
<dbReference type="FunFam" id="1.20.120.1920:FF:000002">
    <property type="entry name" value="Ubiquitin-associated protein 1-like a"/>
    <property type="match status" value="1"/>
</dbReference>
<dbReference type="Gene3D" id="1.20.120.1920">
    <property type="entry name" value="UBAP1 SOUBA domain"/>
    <property type="match status" value="1"/>
</dbReference>
<evidence type="ECO:0000259" key="2">
    <source>
        <dbReference type="PROSITE" id="PS50030"/>
    </source>
</evidence>
<keyword evidence="4" id="KW-1185">Reference proteome</keyword>